<dbReference type="Proteomes" id="UP000004705">
    <property type="component" value="Chromosome"/>
</dbReference>
<keyword evidence="3" id="KW-1185">Reference proteome</keyword>
<dbReference type="HOGENOM" id="CLU_2221308_0_0_11"/>
<accession>H8G716</accession>
<name>H8G716_9PSEU</name>
<evidence type="ECO:0000313" key="2">
    <source>
        <dbReference type="EMBL" id="EHY87285.1"/>
    </source>
</evidence>
<feature type="compositionally biased region" description="Pro residues" evidence="1">
    <location>
        <begin position="97"/>
        <end position="106"/>
    </location>
</feature>
<gene>
    <name evidence="2" type="ORF">SacazDRAFT_00304</name>
</gene>
<sequence length="106" mass="10928">MCAQVSALDELRPEDGTEAAPYQVSSTVGHALDELAALDASGLADADSYVATLTRALERLRDELPAGADAPPSPERVTARSGTLATSLHLAPSCTPLDPPPAMTTE</sequence>
<reference evidence="2 3" key="1">
    <citation type="journal article" date="2012" name="Stand. Genomic Sci.">
        <title>Genome sequence of the soil bacterium Saccharomonospora azurea type strain (NA-128(T)).</title>
        <authorList>
            <person name="Klenk H.P."/>
            <person name="Held B."/>
            <person name="Lucas S."/>
            <person name="Lapidus A."/>
            <person name="Copeland A."/>
            <person name="Hammon N."/>
            <person name="Pitluck S."/>
            <person name="Goodwin L.A."/>
            <person name="Han C."/>
            <person name="Tapia R."/>
            <person name="Brambilla E.M."/>
            <person name="Potter G."/>
            <person name="Land M."/>
            <person name="Ivanova N."/>
            <person name="Rohde M."/>
            <person name="Goker M."/>
            <person name="Detter J.C."/>
            <person name="Kyrpides N.C."/>
            <person name="Woyke T."/>
        </authorList>
    </citation>
    <scope>NUCLEOTIDE SEQUENCE [LARGE SCALE GENOMIC DNA]</scope>
    <source>
        <strain evidence="2 3">NA-128</strain>
    </source>
</reference>
<proteinExistence type="predicted"/>
<evidence type="ECO:0000256" key="1">
    <source>
        <dbReference type="SAM" id="MobiDB-lite"/>
    </source>
</evidence>
<organism evidence="2 3">
    <name type="scientific">Saccharomonospora azurea NA-128</name>
    <dbReference type="NCBI Taxonomy" id="882081"/>
    <lineage>
        <taxon>Bacteria</taxon>
        <taxon>Bacillati</taxon>
        <taxon>Actinomycetota</taxon>
        <taxon>Actinomycetes</taxon>
        <taxon>Pseudonocardiales</taxon>
        <taxon>Pseudonocardiaceae</taxon>
        <taxon>Saccharomonospora</taxon>
    </lineage>
</organism>
<feature type="region of interest" description="Disordered" evidence="1">
    <location>
        <begin position="63"/>
        <end position="106"/>
    </location>
</feature>
<evidence type="ECO:0000313" key="3">
    <source>
        <dbReference type="Proteomes" id="UP000004705"/>
    </source>
</evidence>
<dbReference type="AlphaFoldDB" id="H8G716"/>
<dbReference type="EMBL" id="CM001466">
    <property type="protein sequence ID" value="EHY87285.1"/>
    <property type="molecule type" value="Genomic_DNA"/>
</dbReference>
<protein>
    <submittedName>
        <fullName evidence="2">Uncharacterized protein</fullName>
    </submittedName>
</protein>